<accession>A0A0U5GFF9</accession>
<feature type="compositionally biased region" description="Polar residues" evidence="1">
    <location>
        <begin position="91"/>
        <end position="101"/>
    </location>
</feature>
<dbReference type="Proteomes" id="UP000054771">
    <property type="component" value="Unassembled WGS sequence"/>
</dbReference>
<gene>
    <name evidence="2" type="ORF">ASPCAL11724</name>
</gene>
<dbReference type="AlphaFoldDB" id="A0A0U5GFF9"/>
<organism evidence="2 3">
    <name type="scientific">Aspergillus calidoustus</name>
    <dbReference type="NCBI Taxonomy" id="454130"/>
    <lineage>
        <taxon>Eukaryota</taxon>
        <taxon>Fungi</taxon>
        <taxon>Dikarya</taxon>
        <taxon>Ascomycota</taxon>
        <taxon>Pezizomycotina</taxon>
        <taxon>Eurotiomycetes</taxon>
        <taxon>Eurotiomycetidae</taxon>
        <taxon>Eurotiales</taxon>
        <taxon>Aspergillaceae</taxon>
        <taxon>Aspergillus</taxon>
        <taxon>Aspergillus subgen. Nidulantes</taxon>
    </lineage>
</organism>
<evidence type="ECO:0000313" key="3">
    <source>
        <dbReference type="Proteomes" id="UP000054771"/>
    </source>
</evidence>
<evidence type="ECO:0000256" key="1">
    <source>
        <dbReference type="SAM" id="MobiDB-lite"/>
    </source>
</evidence>
<feature type="region of interest" description="Disordered" evidence="1">
    <location>
        <begin position="71"/>
        <end position="101"/>
    </location>
</feature>
<protein>
    <submittedName>
        <fullName evidence="2">Uncharacterized protein</fullName>
    </submittedName>
</protein>
<sequence>MRHSFIVLSGKLNSLHITSISSTQEDFAIFFWLSSLFSWFSRVPFHPLASAPQRFPNIGLSFHPIQRTKLSGAAPVQSARRHVRRLEEVENSGNPNSRSRR</sequence>
<name>A0A0U5GFF9_ASPCI</name>
<dbReference type="EMBL" id="CDMC01000011">
    <property type="protein sequence ID" value="CEL08575.1"/>
    <property type="molecule type" value="Genomic_DNA"/>
</dbReference>
<evidence type="ECO:0000313" key="2">
    <source>
        <dbReference type="EMBL" id="CEL08575.1"/>
    </source>
</evidence>
<keyword evidence="3" id="KW-1185">Reference proteome</keyword>
<proteinExistence type="predicted"/>
<reference evidence="3" key="1">
    <citation type="journal article" date="2016" name="Genome Announc.">
        <title>Draft genome sequences of fungus Aspergillus calidoustus.</title>
        <authorList>
            <person name="Horn F."/>
            <person name="Linde J."/>
            <person name="Mattern D.J."/>
            <person name="Walther G."/>
            <person name="Guthke R."/>
            <person name="Scherlach K."/>
            <person name="Martin K."/>
            <person name="Brakhage A.A."/>
            <person name="Petzke L."/>
            <person name="Valiante V."/>
        </authorList>
    </citation>
    <scope>NUCLEOTIDE SEQUENCE [LARGE SCALE GENOMIC DNA]</scope>
    <source>
        <strain evidence="3">SF006504</strain>
    </source>
</reference>